<keyword evidence="2" id="KW-0472">Membrane</keyword>
<evidence type="ECO:0000313" key="3">
    <source>
        <dbReference type="EMBL" id="EMF10546.1"/>
    </source>
</evidence>
<dbReference type="GeneID" id="27900170"/>
<keyword evidence="2" id="KW-0812">Transmembrane</keyword>
<organism evidence="3 4">
    <name type="scientific">Sphaerulina musiva (strain SO2202)</name>
    <name type="common">Poplar stem canker fungus</name>
    <name type="synonym">Septoria musiva</name>
    <dbReference type="NCBI Taxonomy" id="692275"/>
    <lineage>
        <taxon>Eukaryota</taxon>
        <taxon>Fungi</taxon>
        <taxon>Dikarya</taxon>
        <taxon>Ascomycota</taxon>
        <taxon>Pezizomycotina</taxon>
        <taxon>Dothideomycetes</taxon>
        <taxon>Dothideomycetidae</taxon>
        <taxon>Mycosphaerellales</taxon>
        <taxon>Mycosphaerellaceae</taxon>
        <taxon>Sphaerulina</taxon>
    </lineage>
</organism>
<evidence type="ECO:0000313" key="4">
    <source>
        <dbReference type="Proteomes" id="UP000016931"/>
    </source>
</evidence>
<gene>
    <name evidence="3" type="ORF">SEPMUDRAFT_143208</name>
</gene>
<dbReference type="HOGENOM" id="CLU_1918407_0_0_1"/>
<dbReference type="Proteomes" id="UP000016931">
    <property type="component" value="Unassembled WGS sequence"/>
</dbReference>
<keyword evidence="4" id="KW-1185">Reference proteome</keyword>
<name>N1QE26_SPHMS</name>
<dbReference type="AlphaFoldDB" id="N1QE26"/>
<sequence>MNCCLLTASDSDLRSRPFRLSRVRLYRVLTVRQMFLGVFAPLGVELVILLTHDHRQNYKQNHENADDLTDLTRTTRSLGRRYKEVVRRRRRRRRRRRASRNREAAEFRRRRLSRTIPRQSALPAHTTLSQRY</sequence>
<reference evidence="3 4" key="1">
    <citation type="journal article" date="2012" name="PLoS Pathog.">
        <title>Diverse lifestyles and strategies of plant pathogenesis encoded in the genomes of eighteen Dothideomycetes fungi.</title>
        <authorList>
            <person name="Ohm R.A."/>
            <person name="Feau N."/>
            <person name="Henrissat B."/>
            <person name="Schoch C.L."/>
            <person name="Horwitz B.A."/>
            <person name="Barry K.W."/>
            <person name="Condon B.J."/>
            <person name="Copeland A.C."/>
            <person name="Dhillon B."/>
            <person name="Glaser F."/>
            <person name="Hesse C.N."/>
            <person name="Kosti I."/>
            <person name="LaButti K."/>
            <person name="Lindquist E.A."/>
            <person name="Lucas S."/>
            <person name="Salamov A.A."/>
            <person name="Bradshaw R.E."/>
            <person name="Ciuffetti L."/>
            <person name="Hamelin R.C."/>
            <person name="Kema G.H.J."/>
            <person name="Lawrence C."/>
            <person name="Scott J.A."/>
            <person name="Spatafora J.W."/>
            <person name="Turgeon B.G."/>
            <person name="de Wit P.J.G.M."/>
            <person name="Zhong S."/>
            <person name="Goodwin S.B."/>
            <person name="Grigoriev I.V."/>
        </authorList>
    </citation>
    <scope>NUCLEOTIDE SEQUENCE [LARGE SCALE GENOMIC DNA]</scope>
    <source>
        <strain evidence="3 4">SO2202</strain>
    </source>
</reference>
<accession>N1QE26</accession>
<feature type="region of interest" description="Disordered" evidence="1">
    <location>
        <begin position="79"/>
        <end position="110"/>
    </location>
</feature>
<evidence type="ECO:0000256" key="1">
    <source>
        <dbReference type="SAM" id="MobiDB-lite"/>
    </source>
</evidence>
<evidence type="ECO:0000256" key="2">
    <source>
        <dbReference type="SAM" id="Phobius"/>
    </source>
</evidence>
<keyword evidence="2" id="KW-1133">Transmembrane helix</keyword>
<dbReference type="EMBL" id="KB456267">
    <property type="protein sequence ID" value="EMF10546.1"/>
    <property type="molecule type" value="Genomic_DNA"/>
</dbReference>
<protein>
    <submittedName>
        <fullName evidence="3">Uncharacterized protein</fullName>
    </submittedName>
</protein>
<feature type="transmembrane region" description="Helical" evidence="2">
    <location>
        <begin position="34"/>
        <end position="51"/>
    </location>
</feature>
<feature type="compositionally biased region" description="Basic residues" evidence="1">
    <location>
        <begin position="86"/>
        <end position="99"/>
    </location>
</feature>
<proteinExistence type="predicted"/>
<dbReference type="RefSeq" id="XP_016758667.1">
    <property type="nucleotide sequence ID" value="XM_016903033.1"/>
</dbReference>